<reference evidence="1" key="1">
    <citation type="submission" date="2016-10" db="EMBL/GenBank/DDBJ databases">
        <title>Sequence of Gallionella enrichment culture.</title>
        <authorList>
            <person name="Poehlein A."/>
            <person name="Muehling M."/>
            <person name="Daniel R."/>
        </authorList>
    </citation>
    <scope>NUCLEOTIDE SEQUENCE</scope>
</reference>
<sequence>MTGASPQPAGEPQLGATRVDITVVSTPACHYCADAELALTVIADRYPIHVRIVELESPEGLRLTARHRPAMSPLVLVNGQFFSAGRLPRKKLLAVLSTAIAEGTSSGDGSWVAS</sequence>
<proteinExistence type="predicted"/>
<comment type="caution">
    <text evidence="1">The sequence shown here is derived from an EMBL/GenBank/DDBJ whole genome shotgun (WGS) entry which is preliminary data.</text>
</comment>
<dbReference type="SUPFAM" id="SSF52833">
    <property type="entry name" value="Thioredoxin-like"/>
    <property type="match status" value="1"/>
</dbReference>
<dbReference type="AlphaFoldDB" id="A0A1J5QTF6"/>
<evidence type="ECO:0000313" key="1">
    <source>
        <dbReference type="EMBL" id="OIQ83156.1"/>
    </source>
</evidence>
<dbReference type="InterPro" id="IPR036249">
    <property type="entry name" value="Thioredoxin-like_sf"/>
</dbReference>
<evidence type="ECO:0008006" key="2">
    <source>
        <dbReference type="Google" id="ProtNLM"/>
    </source>
</evidence>
<accession>A0A1J5QTF6</accession>
<name>A0A1J5QTF6_9ZZZZ</name>
<dbReference type="EMBL" id="MLJW01000729">
    <property type="protein sequence ID" value="OIQ83156.1"/>
    <property type="molecule type" value="Genomic_DNA"/>
</dbReference>
<organism evidence="1">
    <name type="scientific">mine drainage metagenome</name>
    <dbReference type="NCBI Taxonomy" id="410659"/>
    <lineage>
        <taxon>unclassified sequences</taxon>
        <taxon>metagenomes</taxon>
        <taxon>ecological metagenomes</taxon>
    </lineage>
</organism>
<gene>
    <name evidence="1" type="ORF">GALL_350460</name>
</gene>
<protein>
    <recommendedName>
        <fullName evidence="2">Glutaredoxin</fullName>
    </recommendedName>
</protein>
<dbReference type="Gene3D" id="3.40.30.10">
    <property type="entry name" value="Glutaredoxin"/>
    <property type="match status" value="1"/>
</dbReference>